<dbReference type="EMBL" id="JAERQG010000002">
    <property type="protein sequence ID" value="MBL0765900.1"/>
    <property type="molecule type" value="Genomic_DNA"/>
</dbReference>
<dbReference type="NCBIfam" id="NF002616">
    <property type="entry name" value="PRK02268.1-2"/>
    <property type="match status" value="1"/>
</dbReference>
<dbReference type="InterPro" id="IPR022996">
    <property type="entry name" value="UPF0310"/>
</dbReference>
<dbReference type="InterPro" id="IPR015947">
    <property type="entry name" value="PUA-like_sf"/>
</dbReference>
<dbReference type="CDD" id="cd21132">
    <property type="entry name" value="EVE-like"/>
    <property type="match status" value="1"/>
</dbReference>
<name>A0A937ABQ2_9BACT</name>
<dbReference type="Pfam" id="PF01878">
    <property type="entry name" value="EVE"/>
    <property type="match status" value="1"/>
</dbReference>
<dbReference type="Proteomes" id="UP000642920">
    <property type="component" value="Unassembled WGS sequence"/>
</dbReference>
<evidence type="ECO:0000256" key="1">
    <source>
        <dbReference type="HAMAP-Rule" id="MF_00771"/>
    </source>
</evidence>
<reference evidence="3" key="1">
    <citation type="submission" date="2021-01" db="EMBL/GenBank/DDBJ databases">
        <title>Marivirga sp. nov., isolated from intertidal surface sediments.</title>
        <authorList>
            <person name="Zhang M."/>
        </authorList>
    </citation>
    <scope>NUCLEOTIDE SEQUENCE</scope>
    <source>
        <strain evidence="3">SM1354</strain>
    </source>
</reference>
<keyword evidence="4" id="KW-1185">Reference proteome</keyword>
<evidence type="ECO:0000313" key="4">
    <source>
        <dbReference type="Proteomes" id="UP000642920"/>
    </source>
</evidence>
<protein>
    <recommendedName>
        <fullName evidence="1">UPF0310 protein JKP34_11600</fullName>
    </recommendedName>
</protein>
<feature type="domain" description="EVE" evidence="2">
    <location>
        <begin position="7"/>
        <end position="138"/>
    </location>
</feature>
<organism evidence="3 4">
    <name type="scientific">Marivirga atlantica</name>
    <dbReference type="NCBI Taxonomy" id="1548457"/>
    <lineage>
        <taxon>Bacteria</taxon>
        <taxon>Pseudomonadati</taxon>
        <taxon>Bacteroidota</taxon>
        <taxon>Cytophagia</taxon>
        <taxon>Cytophagales</taxon>
        <taxon>Marivirgaceae</taxon>
        <taxon>Marivirga</taxon>
    </lineage>
</organism>
<comment type="caution">
    <text evidence="3">The sequence shown here is derived from an EMBL/GenBank/DDBJ whole genome shotgun (WGS) entry which is preliminary data.</text>
</comment>
<accession>A0A937ABQ2</accession>
<dbReference type="AlphaFoldDB" id="A0A937ABQ2"/>
<dbReference type="HAMAP" id="MF_00771">
    <property type="entry name" value="UPF0310"/>
    <property type="match status" value="1"/>
</dbReference>
<dbReference type="SUPFAM" id="SSF88697">
    <property type="entry name" value="PUA domain-like"/>
    <property type="match status" value="1"/>
</dbReference>
<gene>
    <name evidence="3" type="ORF">JKP34_11600</name>
</gene>
<dbReference type="InterPro" id="IPR002740">
    <property type="entry name" value="EVE_domain"/>
</dbReference>
<dbReference type="Gene3D" id="3.10.590.10">
    <property type="entry name" value="ph1033 like domains"/>
    <property type="match status" value="1"/>
</dbReference>
<dbReference type="RefSeq" id="WP_201921380.1">
    <property type="nucleotide sequence ID" value="NZ_JAERQG010000002.1"/>
</dbReference>
<dbReference type="PROSITE" id="PS51257">
    <property type="entry name" value="PROKAR_LIPOPROTEIN"/>
    <property type="match status" value="1"/>
</dbReference>
<proteinExistence type="inferred from homology"/>
<sequence length="151" mass="17409">MNERGIKYWVITASKDHVKNGVVQGIAQACHGKASPLKRMKKGDFVLYYSAKQTLGKPEKCQEFTALGKVADDEVYQHQVSEDFCPSRRNIEFMPCKDTSILPLINDLHFIPNKKRWGYPLRFGILEINKHDFDLISSQMLEHYHAEGNRI</sequence>
<comment type="similarity">
    <text evidence="1">Belongs to the UPF0310 family.</text>
</comment>
<evidence type="ECO:0000259" key="2">
    <source>
        <dbReference type="Pfam" id="PF01878"/>
    </source>
</evidence>
<evidence type="ECO:0000313" key="3">
    <source>
        <dbReference type="EMBL" id="MBL0765900.1"/>
    </source>
</evidence>